<keyword evidence="2" id="KW-0732">Signal</keyword>
<feature type="chain" id="PRO_5047309276" evidence="2">
    <location>
        <begin position="25"/>
        <end position="327"/>
    </location>
</feature>
<proteinExistence type="predicted"/>
<evidence type="ECO:0000256" key="1">
    <source>
        <dbReference type="SAM" id="MobiDB-lite"/>
    </source>
</evidence>
<evidence type="ECO:0000256" key="2">
    <source>
        <dbReference type="SAM" id="SignalP"/>
    </source>
</evidence>
<reference evidence="4 5" key="1">
    <citation type="submission" date="2018-06" db="EMBL/GenBank/DDBJ databases">
        <title>Genomic Encyclopedia of Archaeal and Bacterial Type Strains, Phase II (KMG-II): from individual species to whole genera.</title>
        <authorList>
            <person name="Goeker M."/>
        </authorList>
    </citation>
    <scope>NUCLEOTIDE SEQUENCE [LARGE SCALE GENOMIC DNA]</scope>
    <source>
        <strain evidence="4 5">DSM 17205</strain>
    </source>
</reference>
<dbReference type="Pfam" id="PF14240">
    <property type="entry name" value="YHYH"/>
    <property type="match status" value="1"/>
</dbReference>
<dbReference type="PROSITE" id="PS51257">
    <property type="entry name" value="PROKAR_LIPOPROTEIN"/>
    <property type="match status" value="1"/>
</dbReference>
<dbReference type="Proteomes" id="UP000248584">
    <property type="component" value="Unassembled WGS sequence"/>
</dbReference>
<sequence length="327" mass="36399">MKRYKNIHVLIAVGLLVLTVSCKSGQSNEMHSHDNTMHSHGGESHTHNDVDYFKSYTLEDAQYGTKTVVRVTNNSRKMVTNALPNHDTGTFPNEGNPNTITAQDRTYTFPIVPKYIGEAKWVREPGVALNGVKFEPETAEMVFCESGENYRVEAKQDLIAMGLDHNNAHVQPTGAYHYHGTPTSMISKFDKGDDLVHIGFAKDGFAMYYSKSAAYSPSFRLYSAAREGEDCAYDRPGNHIDVKMEDSKPDGTFVSDWEYVEGLGVLDACNGTEINSTYAYIVTDTYPYVPRCLMGEFEEERHGPPPGQDAVSRSGRPSNGNLPKHDH</sequence>
<name>A0ABX5Q0I5_9FLAO</name>
<dbReference type="RefSeq" id="WP_111474631.1">
    <property type="nucleotide sequence ID" value="NZ_QKZR01000001.1"/>
</dbReference>
<dbReference type="EMBL" id="QKZR01000001">
    <property type="protein sequence ID" value="PZX43578.1"/>
    <property type="molecule type" value="Genomic_DNA"/>
</dbReference>
<evidence type="ECO:0000259" key="3">
    <source>
        <dbReference type="Pfam" id="PF14240"/>
    </source>
</evidence>
<gene>
    <name evidence="4" type="ORF">LX97_00579</name>
</gene>
<protein>
    <submittedName>
        <fullName evidence="4">YHYH protein</fullName>
    </submittedName>
</protein>
<dbReference type="InterPro" id="IPR025924">
    <property type="entry name" value="YHYH_dom"/>
</dbReference>
<keyword evidence="5" id="KW-1185">Reference proteome</keyword>
<accession>A0ABX5Q0I5</accession>
<feature type="region of interest" description="Disordered" evidence="1">
    <location>
        <begin position="299"/>
        <end position="327"/>
    </location>
</feature>
<organism evidence="4 5">
    <name type="scientific">Nonlabens dokdonensis</name>
    <dbReference type="NCBI Taxonomy" id="328515"/>
    <lineage>
        <taxon>Bacteria</taxon>
        <taxon>Pseudomonadati</taxon>
        <taxon>Bacteroidota</taxon>
        <taxon>Flavobacteriia</taxon>
        <taxon>Flavobacteriales</taxon>
        <taxon>Flavobacteriaceae</taxon>
        <taxon>Nonlabens</taxon>
    </lineage>
</organism>
<feature type="signal peptide" evidence="2">
    <location>
        <begin position="1"/>
        <end position="24"/>
    </location>
</feature>
<comment type="caution">
    <text evidence="4">The sequence shown here is derived from an EMBL/GenBank/DDBJ whole genome shotgun (WGS) entry which is preliminary data.</text>
</comment>
<evidence type="ECO:0000313" key="5">
    <source>
        <dbReference type="Proteomes" id="UP000248584"/>
    </source>
</evidence>
<feature type="domain" description="YHYH" evidence="3">
    <location>
        <begin position="107"/>
        <end position="295"/>
    </location>
</feature>
<evidence type="ECO:0000313" key="4">
    <source>
        <dbReference type="EMBL" id="PZX43578.1"/>
    </source>
</evidence>